<reference evidence="7 8" key="1">
    <citation type="submission" date="2020-02" db="EMBL/GenBank/DDBJ databases">
        <title>Complete genome sequence of the novel Campylobacter species Candidatus Campylobacter infans.</title>
        <authorList>
            <person name="Duim B."/>
            <person name="Zomer A."/>
            <person name="van der Graaf L."/>
            <person name="Wagenaar J."/>
        </authorList>
    </citation>
    <scope>NUCLEOTIDE SEQUENCE [LARGE SCALE GENOMIC DNA]</scope>
    <source>
        <strain evidence="7 8">19S00001</strain>
    </source>
</reference>
<dbReference type="InterPro" id="IPR000620">
    <property type="entry name" value="EamA_dom"/>
</dbReference>
<evidence type="ECO:0000256" key="2">
    <source>
        <dbReference type="ARBA" id="ARBA00022692"/>
    </source>
</evidence>
<dbReference type="RefSeq" id="WP_179975749.1">
    <property type="nucleotide sequence ID" value="NZ_CP049075.1"/>
</dbReference>
<comment type="subcellular location">
    <subcellularLocation>
        <location evidence="1">Membrane</location>
        <topology evidence="1">Multi-pass membrane protein</topology>
    </subcellularLocation>
</comment>
<keyword evidence="2 5" id="KW-0812">Transmembrane</keyword>
<dbReference type="AlphaFoldDB" id="A0A7H9CIU6"/>
<keyword evidence="3 5" id="KW-1133">Transmembrane helix</keyword>
<keyword evidence="8" id="KW-1185">Reference proteome</keyword>
<dbReference type="InterPro" id="IPR037185">
    <property type="entry name" value="EmrE-like"/>
</dbReference>
<name>A0A7H9CIU6_9BACT</name>
<feature type="domain" description="EamA" evidence="6">
    <location>
        <begin position="9"/>
        <end position="139"/>
    </location>
</feature>
<dbReference type="PANTHER" id="PTHR22911">
    <property type="entry name" value="ACYL-MALONYL CONDENSING ENZYME-RELATED"/>
    <property type="match status" value="1"/>
</dbReference>
<organism evidence="7 8">
    <name type="scientific">Candidatus Campylobacter infans</name>
    <dbReference type="NCBI Taxonomy" id="2561898"/>
    <lineage>
        <taxon>Bacteria</taxon>
        <taxon>Pseudomonadati</taxon>
        <taxon>Campylobacterota</taxon>
        <taxon>Epsilonproteobacteria</taxon>
        <taxon>Campylobacterales</taxon>
        <taxon>Campylobacteraceae</taxon>
        <taxon>Campylobacter</taxon>
    </lineage>
</organism>
<feature type="transmembrane region" description="Helical" evidence="5">
    <location>
        <begin position="37"/>
        <end position="56"/>
    </location>
</feature>
<evidence type="ECO:0000256" key="1">
    <source>
        <dbReference type="ARBA" id="ARBA00004141"/>
    </source>
</evidence>
<proteinExistence type="predicted"/>
<dbReference type="GO" id="GO:0016020">
    <property type="term" value="C:membrane"/>
    <property type="evidence" value="ECO:0007669"/>
    <property type="project" value="UniProtKB-SubCell"/>
</dbReference>
<dbReference type="Gene3D" id="1.10.3730.20">
    <property type="match status" value="1"/>
</dbReference>
<feature type="transmembrane region" description="Helical" evidence="5">
    <location>
        <begin position="93"/>
        <end position="116"/>
    </location>
</feature>
<evidence type="ECO:0000256" key="4">
    <source>
        <dbReference type="ARBA" id="ARBA00023136"/>
    </source>
</evidence>
<feature type="transmembrane region" description="Helical" evidence="5">
    <location>
        <begin position="156"/>
        <end position="174"/>
    </location>
</feature>
<evidence type="ECO:0000313" key="7">
    <source>
        <dbReference type="EMBL" id="QLI05188.1"/>
    </source>
</evidence>
<accession>A0A7H9CIU6</accession>
<dbReference type="PROSITE" id="PS51257">
    <property type="entry name" value="PROKAR_LIPOPROTEIN"/>
    <property type="match status" value="1"/>
</dbReference>
<dbReference type="PANTHER" id="PTHR22911:SF6">
    <property type="entry name" value="SOLUTE CARRIER FAMILY 35 MEMBER G1"/>
    <property type="match status" value="1"/>
</dbReference>
<gene>
    <name evidence="7" type="ORF">CINF_0667</name>
</gene>
<feature type="transmembrane region" description="Helical" evidence="5">
    <location>
        <begin position="68"/>
        <end position="87"/>
    </location>
</feature>
<evidence type="ECO:0000256" key="5">
    <source>
        <dbReference type="SAM" id="Phobius"/>
    </source>
</evidence>
<dbReference type="Proteomes" id="UP000509414">
    <property type="component" value="Chromosome"/>
</dbReference>
<dbReference type="Pfam" id="PF00892">
    <property type="entry name" value="EamA"/>
    <property type="match status" value="1"/>
</dbReference>
<evidence type="ECO:0000256" key="3">
    <source>
        <dbReference type="ARBA" id="ARBA00022989"/>
    </source>
</evidence>
<feature type="transmembrane region" description="Helical" evidence="5">
    <location>
        <begin position="186"/>
        <end position="205"/>
    </location>
</feature>
<feature type="transmembrane region" description="Helical" evidence="5">
    <location>
        <begin position="255"/>
        <end position="276"/>
    </location>
</feature>
<evidence type="ECO:0000313" key="8">
    <source>
        <dbReference type="Proteomes" id="UP000509414"/>
    </source>
</evidence>
<feature type="transmembrane region" description="Helical" evidence="5">
    <location>
        <begin position="12"/>
        <end position="31"/>
    </location>
</feature>
<feature type="transmembrane region" description="Helical" evidence="5">
    <location>
        <begin position="225"/>
        <end position="243"/>
    </location>
</feature>
<feature type="transmembrane region" description="Helical" evidence="5">
    <location>
        <begin position="123"/>
        <end position="144"/>
    </location>
</feature>
<keyword evidence="4 5" id="KW-0472">Membrane</keyword>
<dbReference type="KEGG" id="cinf:CINF_0667"/>
<dbReference type="EMBL" id="CP049075">
    <property type="protein sequence ID" value="QLI05188.1"/>
    <property type="molecule type" value="Genomic_DNA"/>
</dbReference>
<sequence length="306" mass="33497">MLRVIKHNLGAYFMVLACLDFALIGVCAKLLSKDLPAIEVVFFRNFIAALYLLYLYQKSTLKPREGGHFSLLVFRGVAGVLSLYLLFYNIEHITLGGAFAFQKTAPIFTTLLSFFIFKESVGLRGWGGIFVGFCGVLFIAQPWAEAQFHTGFDIKNSLLGVLCGFLSAVSVTSARQLRHYYTTEKIALAFMIVGSLVPLCSMIVGEFYAPKGLDFLLCEFKMPDLKAWAIIAVMGILGAVYQIHLTKSYGIAKKAGVVAGVSYLDVIFSLILGLFLGDDFPSAMVFAGILGIIFGGLILVFDKAKP</sequence>
<feature type="transmembrane region" description="Helical" evidence="5">
    <location>
        <begin position="282"/>
        <end position="301"/>
    </location>
</feature>
<protein>
    <submittedName>
        <fullName evidence="7">EamA/RhaT family transporter, type 1</fullName>
    </submittedName>
</protein>
<evidence type="ECO:0000259" key="6">
    <source>
        <dbReference type="Pfam" id="PF00892"/>
    </source>
</evidence>
<dbReference type="SUPFAM" id="SSF103481">
    <property type="entry name" value="Multidrug resistance efflux transporter EmrE"/>
    <property type="match status" value="2"/>
</dbReference>